<evidence type="ECO:0000313" key="5">
    <source>
        <dbReference type="EMBL" id="NMF92511.1"/>
    </source>
</evidence>
<comment type="caution">
    <text evidence="5">The sequence shown here is derived from an EMBL/GenBank/DDBJ whole genome shotgun (WGS) entry which is preliminary data.</text>
</comment>
<reference evidence="5" key="1">
    <citation type="submission" date="2019-12" db="EMBL/GenBank/DDBJ databases">
        <title>Comparative genomics gives insights into the taxonomy of the Azoarcus-Aromatoleum group and reveals separate origins of nif in the plant-associated Azoarcus and non-plant-associated Aromatoleum sub-groups.</title>
        <authorList>
            <person name="Lafos M."/>
            <person name="Maluk M."/>
            <person name="Batista M."/>
            <person name="Junghare M."/>
            <person name="Carmona M."/>
            <person name="Faoro H."/>
            <person name="Cruz L.M."/>
            <person name="Battistoni F."/>
            <person name="De Souza E."/>
            <person name="Pedrosa F."/>
            <person name="Chen W.-M."/>
            <person name="Poole P.S."/>
            <person name="Dixon R.A."/>
            <person name="James E.K."/>
        </authorList>
    </citation>
    <scope>NUCLEOTIDE SEQUENCE</scope>
    <source>
        <strain evidence="5">U120</strain>
    </source>
</reference>
<feature type="chain" id="PRO_5045657555" evidence="4">
    <location>
        <begin position="24"/>
        <end position="332"/>
    </location>
</feature>
<keyword evidence="3 4" id="KW-0732">Signal</keyword>
<dbReference type="Pfam" id="PF13379">
    <property type="entry name" value="NMT1_2"/>
    <property type="match status" value="1"/>
</dbReference>
<organism evidence="5 6">
    <name type="scientific">Aromatoleum buckelii</name>
    <dbReference type="NCBI Taxonomy" id="200254"/>
    <lineage>
        <taxon>Bacteria</taxon>
        <taxon>Pseudomonadati</taxon>
        <taxon>Pseudomonadota</taxon>
        <taxon>Betaproteobacteria</taxon>
        <taxon>Rhodocyclales</taxon>
        <taxon>Rhodocyclaceae</taxon>
        <taxon>Aromatoleum</taxon>
    </lineage>
</organism>
<proteinExistence type="inferred from homology"/>
<dbReference type="Proteomes" id="UP000601990">
    <property type="component" value="Unassembled WGS sequence"/>
</dbReference>
<accession>A0ABX1MZ15</accession>
<protein>
    <submittedName>
        <fullName evidence="5">Uncharacterized protein</fullName>
    </submittedName>
</protein>
<evidence type="ECO:0000256" key="2">
    <source>
        <dbReference type="ARBA" id="ARBA00010742"/>
    </source>
</evidence>
<dbReference type="PANTHER" id="PTHR30024:SF47">
    <property type="entry name" value="TAURINE-BINDING PERIPLASMIC PROTEIN"/>
    <property type="match status" value="1"/>
</dbReference>
<comment type="similarity">
    <text evidence="2">Belongs to the bacterial solute-binding protein SsuA/TauA family.</text>
</comment>
<feature type="signal peptide" evidence="4">
    <location>
        <begin position="1"/>
        <end position="23"/>
    </location>
</feature>
<evidence type="ECO:0000313" key="6">
    <source>
        <dbReference type="Proteomes" id="UP000601990"/>
    </source>
</evidence>
<dbReference type="Gene3D" id="3.40.190.10">
    <property type="entry name" value="Periplasmic binding protein-like II"/>
    <property type="match status" value="2"/>
</dbReference>
<sequence length="332" mass="35721">MYNAFVAAAFGLAMMFLAGCSEAPSPLPLSVGVNPWIGNDPFVFAYERRYIDRSRIKVIELASSSQALRTLDNGLLDAATLTLDETLRLADEGAAIRIVAVLGISHGGDAVVARAPITKPAQLKGKRIGIEDSAAGRLVLARMIEGSPLRSDDVLLLRLEASQQEDALRDGWVDAVITYEPMKSRLQGDGYQVIFDSSTMSGELIDVLVVRADVLERRLDDVVNLIAGWQRGVTALHTTPDAFADLLAPSTSLTPAQYRAALDGLTFVPLRQSVELLDGQPAPFVARHTGLAELLVDLEMIDGLPDWQTLIDSTAARAAAKKTESGSWSGPR</sequence>
<gene>
    <name evidence="5" type="ORF">GO608_04115</name>
</gene>
<keyword evidence="6" id="KW-1185">Reference proteome</keyword>
<dbReference type="RefSeq" id="WP_169197817.1">
    <property type="nucleotide sequence ID" value="NZ_WTVH02000008.1"/>
</dbReference>
<dbReference type="EMBL" id="WTVH01000005">
    <property type="protein sequence ID" value="NMF92511.1"/>
    <property type="molecule type" value="Genomic_DNA"/>
</dbReference>
<evidence type="ECO:0000256" key="1">
    <source>
        <dbReference type="ARBA" id="ARBA00004418"/>
    </source>
</evidence>
<dbReference type="SUPFAM" id="SSF53850">
    <property type="entry name" value="Periplasmic binding protein-like II"/>
    <property type="match status" value="1"/>
</dbReference>
<evidence type="ECO:0000256" key="4">
    <source>
        <dbReference type="SAM" id="SignalP"/>
    </source>
</evidence>
<name>A0ABX1MZ15_9RHOO</name>
<comment type="subcellular location">
    <subcellularLocation>
        <location evidence="1">Periplasm</location>
    </subcellularLocation>
</comment>
<dbReference type="PANTHER" id="PTHR30024">
    <property type="entry name" value="ALIPHATIC SULFONATES-BINDING PROTEIN-RELATED"/>
    <property type="match status" value="1"/>
</dbReference>
<evidence type="ECO:0000256" key="3">
    <source>
        <dbReference type="ARBA" id="ARBA00022729"/>
    </source>
</evidence>